<evidence type="ECO:0008006" key="14">
    <source>
        <dbReference type="Google" id="ProtNLM"/>
    </source>
</evidence>
<feature type="compositionally biased region" description="Acidic residues" evidence="9">
    <location>
        <begin position="175"/>
        <end position="189"/>
    </location>
</feature>
<dbReference type="STRING" id="47428.A0A284RBR9"/>
<evidence type="ECO:0000256" key="8">
    <source>
        <dbReference type="ARBA" id="ARBA00023136"/>
    </source>
</evidence>
<gene>
    <name evidence="12" type="ORF">ARMOST_09515</name>
</gene>
<comment type="similarity">
    <text evidence="3">Belongs to the VTA1 family.</text>
</comment>
<proteinExistence type="inferred from homology"/>
<dbReference type="OMA" id="AYWCEYH"/>
<dbReference type="InterPro" id="IPR041212">
    <property type="entry name" value="Vta1_C"/>
</dbReference>
<comment type="subcellular location">
    <subcellularLocation>
        <location evidence="2">Cytoplasm</location>
    </subcellularLocation>
    <subcellularLocation>
        <location evidence="1">Endosome membrane</location>
        <topology evidence="1">Peripheral membrane protein</topology>
    </subcellularLocation>
</comment>
<dbReference type="GO" id="GO:0010008">
    <property type="term" value="C:endosome membrane"/>
    <property type="evidence" value="ECO:0007669"/>
    <property type="project" value="UniProtKB-SubCell"/>
</dbReference>
<evidence type="ECO:0000313" key="12">
    <source>
        <dbReference type="EMBL" id="SJL06179.1"/>
    </source>
</evidence>
<feature type="domain" description="Vta1 C-terminal" evidence="11">
    <location>
        <begin position="410"/>
        <end position="446"/>
    </location>
</feature>
<dbReference type="Pfam" id="PF04652">
    <property type="entry name" value="Vta1"/>
    <property type="match status" value="1"/>
</dbReference>
<dbReference type="AlphaFoldDB" id="A0A284RBR9"/>
<dbReference type="OrthoDB" id="391137at2759"/>
<evidence type="ECO:0000256" key="4">
    <source>
        <dbReference type="ARBA" id="ARBA00022448"/>
    </source>
</evidence>
<feature type="compositionally biased region" description="Low complexity" evidence="9">
    <location>
        <begin position="317"/>
        <end position="330"/>
    </location>
</feature>
<dbReference type="GO" id="GO:0015031">
    <property type="term" value="P:protein transport"/>
    <property type="evidence" value="ECO:0007669"/>
    <property type="project" value="UniProtKB-KW"/>
</dbReference>
<dbReference type="EMBL" id="FUEG01000006">
    <property type="protein sequence ID" value="SJL06179.1"/>
    <property type="molecule type" value="Genomic_DNA"/>
</dbReference>
<keyword evidence="7" id="KW-0653">Protein transport</keyword>
<keyword evidence="5" id="KW-0963">Cytoplasm</keyword>
<sequence length="448" mass="48295">MTAPKLFNLPPVPPELKSLTPYLQRADELKTKEPVMAYWCAYYAAQVGIGLKAKAIPCRNFLFELLGLLESMKQEIGPSDAIDIEAASAAYVENFALRVFNLADNEDRKGQSTRSTAKKFLAAAHFLDVLKTFPKSEVSDTNEEKIRYAKWKAADIAKAYREGRKPTPGPAGGLSEEEPIAPFPVEDDLPTTTSIPPHTSAPQAGSPPHGYSPPQIKMSSPPPPPHVSLEDAPQTPPRRVPPHLGVDHPGPEWEEKVVTPGSWSTAATPGIEPTDSVLVRSDYSDSTPDSPTFGKGRLHEPADYLQNGGGARNVHFSSSVVGGSSAGTGSPRVSPKVSEFSEQVYSEPPVHDHQGQYLVEPPGSYASLTPSAPPAPLSSISASSHAFTSTWHPGYSSMHPPESLPMELTPSMVTKAQRHARFAISALDYEDREQAIKELRTALEALGA</sequence>
<evidence type="ECO:0000256" key="3">
    <source>
        <dbReference type="ARBA" id="ARBA00007895"/>
    </source>
</evidence>
<dbReference type="PANTHER" id="PTHR46009">
    <property type="entry name" value="VACUOLAR PROTEIN SORTING-ASSOCIATED PROTEIN VTA1 HOMOLOG"/>
    <property type="match status" value="1"/>
</dbReference>
<dbReference type="InterPro" id="IPR023175">
    <property type="entry name" value="Vta1/CALS_N_sf"/>
</dbReference>
<dbReference type="InterPro" id="IPR044538">
    <property type="entry name" value="Vta1-like"/>
</dbReference>
<keyword evidence="6" id="KW-0967">Endosome</keyword>
<feature type="domain" description="Vta1/callose synthase N-terminal" evidence="10">
    <location>
        <begin position="19"/>
        <end position="162"/>
    </location>
</feature>
<evidence type="ECO:0000256" key="9">
    <source>
        <dbReference type="SAM" id="MobiDB-lite"/>
    </source>
</evidence>
<evidence type="ECO:0000256" key="6">
    <source>
        <dbReference type="ARBA" id="ARBA00022753"/>
    </source>
</evidence>
<evidence type="ECO:0000256" key="5">
    <source>
        <dbReference type="ARBA" id="ARBA00022490"/>
    </source>
</evidence>
<dbReference type="Gene3D" id="1.20.5.420">
    <property type="entry name" value="Immunoglobulin FC, subunit C"/>
    <property type="match status" value="1"/>
</dbReference>
<evidence type="ECO:0000313" key="13">
    <source>
        <dbReference type="Proteomes" id="UP000219338"/>
    </source>
</evidence>
<dbReference type="GO" id="GO:0005771">
    <property type="term" value="C:multivesicular body"/>
    <property type="evidence" value="ECO:0007669"/>
    <property type="project" value="TreeGrafter"/>
</dbReference>
<keyword evidence="13" id="KW-1185">Reference proteome</keyword>
<protein>
    <recommendedName>
        <fullName evidence="14">DUF605-domain-containing protein</fullName>
    </recommendedName>
</protein>
<feature type="compositionally biased region" description="Polar residues" evidence="9">
    <location>
        <begin position="190"/>
        <end position="203"/>
    </location>
</feature>
<name>A0A284RBR9_ARMOS</name>
<dbReference type="Gene3D" id="1.25.40.270">
    <property type="entry name" value="Vacuolar protein sorting-associated protein vta1"/>
    <property type="match status" value="1"/>
</dbReference>
<evidence type="ECO:0000256" key="1">
    <source>
        <dbReference type="ARBA" id="ARBA00004481"/>
    </source>
</evidence>
<accession>A0A284RBR9</accession>
<organism evidence="12 13">
    <name type="scientific">Armillaria ostoyae</name>
    <name type="common">Armillaria root rot fungus</name>
    <dbReference type="NCBI Taxonomy" id="47428"/>
    <lineage>
        <taxon>Eukaryota</taxon>
        <taxon>Fungi</taxon>
        <taxon>Dikarya</taxon>
        <taxon>Basidiomycota</taxon>
        <taxon>Agaricomycotina</taxon>
        <taxon>Agaricomycetes</taxon>
        <taxon>Agaricomycetidae</taxon>
        <taxon>Agaricales</taxon>
        <taxon>Marasmiineae</taxon>
        <taxon>Physalacriaceae</taxon>
        <taxon>Armillaria</taxon>
    </lineage>
</organism>
<evidence type="ECO:0000259" key="11">
    <source>
        <dbReference type="Pfam" id="PF18097"/>
    </source>
</evidence>
<evidence type="ECO:0000256" key="7">
    <source>
        <dbReference type="ARBA" id="ARBA00022927"/>
    </source>
</evidence>
<dbReference type="Proteomes" id="UP000219338">
    <property type="component" value="Unassembled WGS sequence"/>
</dbReference>
<feature type="region of interest" description="Disordered" evidence="9">
    <location>
        <begin position="161"/>
        <end position="381"/>
    </location>
</feature>
<dbReference type="Pfam" id="PF18097">
    <property type="entry name" value="Vta1_C"/>
    <property type="match status" value="1"/>
</dbReference>
<feature type="compositionally biased region" description="Basic and acidic residues" evidence="9">
    <location>
        <begin position="245"/>
        <end position="257"/>
    </location>
</feature>
<keyword evidence="8" id="KW-0472">Membrane</keyword>
<keyword evidence="4" id="KW-0813">Transport</keyword>
<dbReference type="GO" id="GO:0032511">
    <property type="term" value="P:late endosome to vacuole transport via multivesicular body sorting pathway"/>
    <property type="evidence" value="ECO:0007669"/>
    <property type="project" value="InterPro"/>
</dbReference>
<evidence type="ECO:0000259" key="10">
    <source>
        <dbReference type="Pfam" id="PF04652"/>
    </source>
</evidence>
<evidence type="ECO:0000256" key="2">
    <source>
        <dbReference type="ARBA" id="ARBA00004496"/>
    </source>
</evidence>
<dbReference type="PANTHER" id="PTHR46009:SF1">
    <property type="entry name" value="VACUOLAR PROTEIN SORTING-ASSOCIATED PROTEIN VTA1 HOMOLOG"/>
    <property type="match status" value="1"/>
</dbReference>
<reference evidence="13" key="1">
    <citation type="journal article" date="2017" name="Nat. Ecol. Evol.">
        <title>Genome expansion and lineage-specific genetic innovations in the forest pathogenic fungi Armillaria.</title>
        <authorList>
            <person name="Sipos G."/>
            <person name="Prasanna A.N."/>
            <person name="Walter M.C."/>
            <person name="O'Connor E."/>
            <person name="Balint B."/>
            <person name="Krizsan K."/>
            <person name="Kiss B."/>
            <person name="Hess J."/>
            <person name="Varga T."/>
            <person name="Slot J."/>
            <person name="Riley R."/>
            <person name="Boka B."/>
            <person name="Rigling D."/>
            <person name="Barry K."/>
            <person name="Lee J."/>
            <person name="Mihaltcheva S."/>
            <person name="LaButti K."/>
            <person name="Lipzen A."/>
            <person name="Waldron R."/>
            <person name="Moloney N.M."/>
            <person name="Sperisen C."/>
            <person name="Kredics L."/>
            <person name="Vagvoelgyi C."/>
            <person name="Patrignani A."/>
            <person name="Fitzpatrick D."/>
            <person name="Nagy I."/>
            <person name="Doyle S."/>
            <person name="Anderson J.B."/>
            <person name="Grigoriev I.V."/>
            <person name="Gueldener U."/>
            <person name="Muensterkoetter M."/>
            <person name="Nagy L.G."/>
        </authorList>
    </citation>
    <scope>NUCLEOTIDE SEQUENCE [LARGE SCALE GENOMIC DNA]</scope>
    <source>
        <strain evidence="13">C18/9</strain>
    </source>
</reference>
<dbReference type="InterPro" id="IPR039431">
    <property type="entry name" value="Vta1/CALS_N"/>
</dbReference>